<dbReference type="Gene3D" id="3.30.70.2660">
    <property type="match status" value="1"/>
</dbReference>
<dbReference type="Pfam" id="PF09704">
    <property type="entry name" value="Cas_Cas5d"/>
    <property type="match status" value="1"/>
</dbReference>
<dbReference type="RefSeq" id="WP_113994574.1">
    <property type="nucleotide sequence ID" value="NZ_AP023398.1"/>
</dbReference>
<organism evidence="2 3">
    <name type="scientific">Aeromonas hydrophila</name>
    <dbReference type="NCBI Taxonomy" id="644"/>
    <lineage>
        <taxon>Bacteria</taxon>
        <taxon>Pseudomonadati</taxon>
        <taxon>Pseudomonadota</taxon>
        <taxon>Gammaproteobacteria</taxon>
        <taxon>Aeromonadales</taxon>
        <taxon>Aeromonadaceae</taxon>
        <taxon>Aeromonas</taxon>
    </lineage>
</organism>
<evidence type="ECO:0000256" key="1">
    <source>
        <dbReference type="ARBA" id="ARBA00023118"/>
    </source>
</evidence>
<dbReference type="GO" id="GO:0051607">
    <property type="term" value="P:defense response to virus"/>
    <property type="evidence" value="ECO:0007669"/>
    <property type="project" value="UniProtKB-KW"/>
</dbReference>
<gene>
    <name evidence="2" type="primary">cas5e</name>
    <name evidence="2" type="ORF">C6C11_06745</name>
</gene>
<reference evidence="2 3" key="1">
    <citation type="journal article" date="2018" name="PLoS ONE">
        <title>Phenotypic characterization and whole genome analysis of extended-spectrum beta-lactamase-producing bacteria isolated from dogs in Germany.</title>
        <authorList>
            <person name="Boehmer T."/>
            <person name="Vogler A.J."/>
            <person name="Thomas A."/>
            <person name="Sauer S."/>
            <person name="Hergenroether M."/>
            <person name="Straubinger R.K."/>
            <person name="Birdsell D."/>
            <person name="Keim P."/>
            <person name="Sahl J.W."/>
            <person name="Williamson C.H."/>
            <person name="Riehm J.M."/>
        </authorList>
    </citation>
    <scope>NUCLEOTIDE SEQUENCE [LARGE SCALE GENOMIC DNA]</scope>
    <source>
        <strain evidence="2 3">AFG_SD03_1510_Ahy_093</strain>
    </source>
</reference>
<dbReference type="Proteomes" id="UP000253075">
    <property type="component" value="Unassembled WGS sequence"/>
</dbReference>
<dbReference type="EMBL" id="PUTQ01000007">
    <property type="protein sequence ID" value="RCF51126.1"/>
    <property type="molecule type" value="Genomic_DNA"/>
</dbReference>
<dbReference type="NCBIfam" id="TIGR01868">
    <property type="entry name" value="casD_Cas5e"/>
    <property type="match status" value="1"/>
</dbReference>
<evidence type="ECO:0000313" key="2">
    <source>
        <dbReference type="EMBL" id="RCF51126.1"/>
    </source>
</evidence>
<dbReference type="AlphaFoldDB" id="A0ABD7GAA2"/>
<dbReference type="NCBIfam" id="TIGR02593">
    <property type="entry name" value="CRISPR_cas5"/>
    <property type="match status" value="1"/>
</dbReference>
<evidence type="ECO:0000313" key="3">
    <source>
        <dbReference type="Proteomes" id="UP000253075"/>
    </source>
</evidence>
<dbReference type="InterPro" id="IPR013422">
    <property type="entry name" value="CRISPR-assoc_prot_Cas5_N"/>
</dbReference>
<dbReference type="InterPro" id="IPR010147">
    <property type="entry name" value="CRISPR-assoc_prot_CasD"/>
</dbReference>
<sequence>MNQPYLLLWLEGPLQSWGHDSRFGRRETLNFPTKSWVLGMVCPALGIGGPRHTYSPILLLSICRSTALPVVTRTGSWLPASLCCARRR</sequence>
<protein>
    <submittedName>
        <fullName evidence="2">Type I-E CRISPR-associated protein Cas5/CasD</fullName>
    </submittedName>
</protein>
<name>A0ABD7GAA2_AERHY</name>
<keyword evidence="1" id="KW-0051">Antiviral defense</keyword>
<proteinExistence type="predicted"/>
<reference evidence="3" key="2">
    <citation type="submission" date="2018-02" db="EMBL/GenBank/DDBJ databases">
        <title>Phenotypic characterization and whole genome analysis of multidrug-resistant, extended-spectrum beta-lactamase-producing bacteria isolated from dogs in Germany.</title>
        <authorList>
            <person name="Williamson C."/>
        </authorList>
    </citation>
    <scope>NUCLEOTIDE SEQUENCE [LARGE SCALE GENOMIC DNA]</scope>
    <source>
        <strain evidence="3">AFG_SD03_1510_Ahy_093</strain>
    </source>
</reference>
<dbReference type="InterPro" id="IPR021124">
    <property type="entry name" value="CRISPR-assoc_prot_Cas5"/>
</dbReference>
<accession>A0ABD7GAA2</accession>
<comment type="caution">
    <text evidence="2">The sequence shown here is derived from an EMBL/GenBank/DDBJ whole genome shotgun (WGS) entry which is preliminary data.</text>
</comment>